<organism evidence="1 2">
    <name type="scientific">Aphis craccivora</name>
    <name type="common">Cowpea aphid</name>
    <dbReference type="NCBI Taxonomy" id="307492"/>
    <lineage>
        <taxon>Eukaryota</taxon>
        <taxon>Metazoa</taxon>
        <taxon>Ecdysozoa</taxon>
        <taxon>Arthropoda</taxon>
        <taxon>Hexapoda</taxon>
        <taxon>Insecta</taxon>
        <taxon>Pterygota</taxon>
        <taxon>Neoptera</taxon>
        <taxon>Paraneoptera</taxon>
        <taxon>Hemiptera</taxon>
        <taxon>Sternorrhyncha</taxon>
        <taxon>Aphidomorpha</taxon>
        <taxon>Aphidoidea</taxon>
        <taxon>Aphididae</taxon>
        <taxon>Aphidini</taxon>
        <taxon>Aphis</taxon>
        <taxon>Aphis</taxon>
    </lineage>
</organism>
<accession>A0A6G0YKC3</accession>
<sequence>MDQSLTPAINYISLTTARKINENTDNVETVGANQNPIINKTHPHQLDLENSLSDILLVIMTYLISKERYVAYSIFFVDCKSADDIYC</sequence>
<gene>
    <name evidence="1" type="ORF">FWK35_00012962</name>
</gene>
<proteinExistence type="predicted"/>
<evidence type="ECO:0000313" key="1">
    <source>
        <dbReference type="EMBL" id="KAF0757263.1"/>
    </source>
</evidence>
<reference evidence="1 2" key="1">
    <citation type="submission" date="2019-08" db="EMBL/GenBank/DDBJ databases">
        <title>Whole genome of Aphis craccivora.</title>
        <authorList>
            <person name="Voronova N.V."/>
            <person name="Shulinski R.S."/>
            <person name="Bandarenka Y.V."/>
            <person name="Zhorov D.G."/>
            <person name="Warner D."/>
        </authorList>
    </citation>
    <scope>NUCLEOTIDE SEQUENCE [LARGE SCALE GENOMIC DNA]</scope>
    <source>
        <strain evidence="1">180601</strain>
        <tissue evidence="1">Whole Body</tissue>
    </source>
</reference>
<name>A0A6G0YKC3_APHCR</name>
<protein>
    <submittedName>
        <fullName evidence="1">Uncharacterized protein</fullName>
    </submittedName>
</protein>
<evidence type="ECO:0000313" key="2">
    <source>
        <dbReference type="Proteomes" id="UP000478052"/>
    </source>
</evidence>
<dbReference type="EMBL" id="VUJU01003628">
    <property type="protein sequence ID" value="KAF0757263.1"/>
    <property type="molecule type" value="Genomic_DNA"/>
</dbReference>
<keyword evidence="2" id="KW-1185">Reference proteome</keyword>
<dbReference type="AlphaFoldDB" id="A0A6G0YKC3"/>
<dbReference type="Proteomes" id="UP000478052">
    <property type="component" value="Unassembled WGS sequence"/>
</dbReference>
<comment type="caution">
    <text evidence="1">The sequence shown here is derived from an EMBL/GenBank/DDBJ whole genome shotgun (WGS) entry which is preliminary data.</text>
</comment>